<comment type="caution">
    <text evidence="1">The sequence shown here is derived from an EMBL/GenBank/DDBJ whole genome shotgun (WGS) entry which is preliminary data.</text>
</comment>
<protein>
    <recommendedName>
        <fullName evidence="3">AAA ATPase-like protein</fullName>
    </recommendedName>
</protein>
<reference evidence="1 2" key="1">
    <citation type="submission" date="2018-02" db="EMBL/GenBank/DDBJ databases">
        <title>Genomic Encyclopedia of Archaeal and Bacterial Type Strains, Phase II (KMG-II): from individual species to whole genera.</title>
        <authorList>
            <person name="Goeker M."/>
        </authorList>
    </citation>
    <scope>NUCLEOTIDE SEQUENCE [LARGE SCALE GENOMIC DNA]</scope>
    <source>
        <strain evidence="1 2">YU 961-1</strain>
    </source>
</reference>
<dbReference type="SUPFAM" id="SSF52540">
    <property type="entry name" value="P-loop containing nucleoside triphosphate hydrolases"/>
    <property type="match status" value="1"/>
</dbReference>
<dbReference type="AlphaFoldDB" id="A0A2S6GJW8"/>
<proteinExistence type="predicted"/>
<dbReference type="Proteomes" id="UP000239203">
    <property type="component" value="Unassembled WGS sequence"/>
</dbReference>
<gene>
    <name evidence="1" type="ORF">CLV40_11498</name>
</gene>
<accession>A0A2S6GJW8</accession>
<evidence type="ECO:0000313" key="2">
    <source>
        <dbReference type="Proteomes" id="UP000239203"/>
    </source>
</evidence>
<organism evidence="1 2">
    <name type="scientific">Actinokineospora auranticolor</name>
    <dbReference type="NCBI Taxonomy" id="155976"/>
    <lineage>
        <taxon>Bacteria</taxon>
        <taxon>Bacillati</taxon>
        <taxon>Actinomycetota</taxon>
        <taxon>Actinomycetes</taxon>
        <taxon>Pseudonocardiales</taxon>
        <taxon>Pseudonocardiaceae</taxon>
        <taxon>Actinokineospora</taxon>
    </lineage>
</organism>
<name>A0A2S6GJW8_9PSEU</name>
<keyword evidence="2" id="KW-1185">Reference proteome</keyword>
<dbReference type="EMBL" id="PTIX01000014">
    <property type="protein sequence ID" value="PPK65446.1"/>
    <property type="molecule type" value="Genomic_DNA"/>
</dbReference>
<sequence>MPWKIVGRTEQWDRIRAVTAERAFGPLVIGGAAGSGRSTALTGVLRELDGRRLTTVRLRPAGAAPFALLRPVLTTAPADHDAAVAALATALAARARGGRGLVVGVDDAHLADQASLLALRALSRRGDLALLLTRPSDRGPGRGPDPTDCLRYEPGMRVVQLAALSEQDVAAVLAGLAGGPTHPTTAAALHAASGGNPRRLRELVVDGGLVACLGAAGEQAGPGTGTRRLCEPPGDRAATLADADADALVAAARLAWRELALDRVEELCRLAGWHGVGDQVSTLAATAALLRGRPGECARVLDTVHPGRAGGAPPGPRADAAQRALTRAMCVGLGSHRVGDAAAILDAEAAAPGVDTELVESYRDWLLAVTARPVRVPDPTAAANRETALFRHAALAALATAAGHPATAVAHLRRGLVAAAGCLDTVPWMTPLLTACLIDALLLSARISEATELAGEFHAGKPGCGWEVAVGIAALVNGTLGTPAGREVRAA</sequence>
<evidence type="ECO:0008006" key="3">
    <source>
        <dbReference type="Google" id="ProtNLM"/>
    </source>
</evidence>
<dbReference type="InterPro" id="IPR027417">
    <property type="entry name" value="P-loop_NTPase"/>
</dbReference>
<evidence type="ECO:0000313" key="1">
    <source>
        <dbReference type="EMBL" id="PPK65446.1"/>
    </source>
</evidence>